<sequence length="475" mass="55552">MNRWGSFLVFLSFLVSLVSCGGEEVSYREEVKRITSTSETPGEAKERLLAIDGRYPEKPLAKIHLGVLYLMEGRLEEAGAYLERALAFEKKEKLTEEEYYLLYGALSDYYTRKKDYASARSYAERALARSAEDALGIGVLLARSMVHLDDTEGAGAQYRAQWETKRDFFTQEDLTYFMRYLQEKGEWKPLREVALYSVERYGYRRGDGLILSSIAEKEGDWEESILWAFLDLWFLYKEGLYDRGAVVSRLNSVRETLLENRVKETEFSSALLFCRRIIEEEWDLGASLLEEFKTDNRTLPVSEFFRCIVAFHRERPVDISTLQEYVELEPFFKTQGIFYYYLWWAMSKGEGKYTFSTVQKVLEKAIYLLPADSEYQKESRSEIVRLLGLSPETTRYLLVTPEIDRTIEAFRQSGEKSLLRPLAYLLTLENNPYVDYAIQQLRQFSSFYDVKAYFEKIIPDPPARYRIRLQEIFGS</sequence>
<name>E0RQQ9_WINT6</name>
<dbReference type="InterPro" id="IPR019734">
    <property type="entry name" value="TPR_rpt"/>
</dbReference>
<dbReference type="SUPFAM" id="SSF48452">
    <property type="entry name" value="TPR-like"/>
    <property type="match status" value="1"/>
</dbReference>
<keyword evidence="1" id="KW-0802">TPR repeat</keyword>
<evidence type="ECO:0000313" key="2">
    <source>
        <dbReference type="EMBL" id="ADN02965.1"/>
    </source>
</evidence>
<feature type="repeat" description="TPR" evidence="1">
    <location>
        <begin position="59"/>
        <end position="92"/>
    </location>
</feature>
<proteinExistence type="predicted"/>
<dbReference type="RefSeq" id="WP_013314804.1">
    <property type="nucleotide sequence ID" value="NC_014484.1"/>
</dbReference>
<reference evidence="2 3" key="2">
    <citation type="journal article" date="2010" name="J. Bacteriol.">
        <title>Genome sequence of the polysaccharide-degrading, thermophilic anaerobe Spirochaeta thermophila DSM 6192.</title>
        <authorList>
            <person name="Angelov A."/>
            <person name="Liebl S."/>
            <person name="Ballschmiter M."/>
            <person name="Bomeke M."/>
            <person name="Lehmann R."/>
            <person name="Liesegang H."/>
            <person name="Daniel R."/>
            <person name="Liebl W."/>
        </authorList>
    </citation>
    <scope>NUCLEOTIDE SEQUENCE [LARGE SCALE GENOMIC DNA]</scope>
    <source>
        <strain evidence="3">ATCC 49972 / DSM 6192 / RI 19.B1</strain>
    </source>
</reference>
<dbReference type="KEGG" id="sta:STHERM_c20300"/>
<dbReference type="Gene3D" id="1.25.40.10">
    <property type="entry name" value="Tetratricopeptide repeat domain"/>
    <property type="match status" value="1"/>
</dbReference>
<evidence type="ECO:0000313" key="3">
    <source>
        <dbReference type="Proteomes" id="UP000001296"/>
    </source>
</evidence>
<dbReference type="InterPro" id="IPR011990">
    <property type="entry name" value="TPR-like_helical_dom_sf"/>
</dbReference>
<reference key="1">
    <citation type="submission" date="2009-08" db="EMBL/GenBank/DDBJ databases">
        <title>The genome sequence of Spirochaeta thermophila DSM6192.</title>
        <authorList>
            <person name="Angelov A."/>
            <person name="Mientus M."/>
            <person name="Wittenberg S."/>
            <person name="Lehmann R."/>
            <person name="Liesegang H."/>
            <person name="Daniel R."/>
            <person name="Liebl W."/>
        </authorList>
    </citation>
    <scope>NUCLEOTIDE SEQUENCE</scope>
    <source>
        <strain>DSM 6192</strain>
    </source>
</reference>
<dbReference type="eggNOG" id="COG0457">
    <property type="taxonomic scope" value="Bacteria"/>
</dbReference>
<dbReference type="Proteomes" id="UP000001296">
    <property type="component" value="Chromosome"/>
</dbReference>
<dbReference type="PROSITE" id="PS51257">
    <property type="entry name" value="PROKAR_LIPOPROTEIN"/>
    <property type="match status" value="1"/>
</dbReference>
<dbReference type="AlphaFoldDB" id="E0RQQ9"/>
<evidence type="ECO:0000256" key="1">
    <source>
        <dbReference type="PROSITE-ProRule" id="PRU00339"/>
    </source>
</evidence>
<dbReference type="PaxDb" id="665571-STHERM_c20300"/>
<accession>E0RQQ9</accession>
<dbReference type="PROSITE" id="PS50005">
    <property type="entry name" value="TPR"/>
    <property type="match status" value="1"/>
</dbReference>
<gene>
    <name evidence="2" type="ordered locus">STHERM_c20300</name>
</gene>
<dbReference type="HOGENOM" id="CLU_574791_0_0_12"/>
<organism evidence="2 3">
    <name type="scientific">Winmispira thermophila (strain ATCC 49972 / DSM 6192 / RI 19.B1)</name>
    <name type="common">Spirochaeta thermophila</name>
    <dbReference type="NCBI Taxonomy" id="665571"/>
    <lineage>
        <taxon>Bacteria</taxon>
        <taxon>Pseudomonadati</taxon>
        <taxon>Spirochaetota</taxon>
        <taxon>Spirochaetia</taxon>
        <taxon>Winmispirales</taxon>
        <taxon>Winmispiraceae</taxon>
        <taxon>Winmispira</taxon>
    </lineage>
</organism>
<protein>
    <submittedName>
        <fullName evidence="2">Uncharacterized protein</fullName>
    </submittedName>
</protein>
<dbReference type="EMBL" id="CP001698">
    <property type="protein sequence ID" value="ADN02965.1"/>
    <property type="molecule type" value="Genomic_DNA"/>
</dbReference>